<name>A0A2A2KRU0_9BILA</name>
<dbReference type="PANTHER" id="PTHR45744">
    <property type="entry name" value="TYROSINE AMINOTRANSFERASE"/>
    <property type="match status" value="1"/>
</dbReference>
<dbReference type="GO" id="GO:0006559">
    <property type="term" value="P:L-phenylalanine catabolic process"/>
    <property type="evidence" value="ECO:0007669"/>
    <property type="project" value="TreeGrafter"/>
</dbReference>
<dbReference type="InterPro" id="IPR004839">
    <property type="entry name" value="Aminotransferase_I/II_large"/>
</dbReference>
<protein>
    <recommendedName>
        <fullName evidence="1">Aminotransferase class I/classII large domain-containing protein</fullName>
    </recommendedName>
</protein>
<dbReference type="OrthoDB" id="7042322at2759"/>
<sequence>MSTNFDDDSVWPVLPQSVHSLNTINPVRGIVDFMAVQPNPEKSLLKFALGDPSIGGTFPPPRVAIDAVKEVVESQTWNGYCQAIGAVAAREAVATRFTHSDAQISADDVVLTSGCAHALQIAIEAIANPGDNILVPQPGFPHYSTLCRSCGIEVRQLHHS</sequence>
<accession>A0A2A2KRU0</accession>
<dbReference type="Gene3D" id="3.40.640.10">
    <property type="entry name" value="Type I PLP-dependent aspartate aminotransferase-like (Major domain)"/>
    <property type="match status" value="1"/>
</dbReference>
<dbReference type="AlphaFoldDB" id="A0A2A2KRU0"/>
<evidence type="ECO:0000313" key="2">
    <source>
        <dbReference type="EMBL" id="PAV76661.1"/>
    </source>
</evidence>
<proteinExistence type="predicted"/>
<dbReference type="Proteomes" id="UP000218231">
    <property type="component" value="Unassembled WGS sequence"/>
</dbReference>
<evidence type="ECO:0000313" key="3">
    <source>
        <dbReference type="Proteomes" id="UP000218231"/>
    </source>
</evidence>
<keyword evidence="3" id="KW-1185">Reference proteome</keyword>
<organism evidence="2 3">
    <name type="scientific">Diploscapter pachys</name>
    <dbReference type="NCBI Taxonomy" id="2018661"/>
    <lineage>
        <taxon>Eukaryota</taxon>
        <taxon>Metazoa</taxon>
        <taxon>Ecdysozoa</taxon>
        <taxon>Nematoda</taxon>
        <taxon>Chromadorea</taxon>
        <taxon>Rhabditida</taxon>
        <taxon>Rhabditina</taxon>
        <taxon>Rhabditomorpha</taxon>
        <taxon>Rhabditoidea</taxon>
        <taxon>Rhabditidae</taxon>
        <taxon>Diploscapter</taxon>
    </lineage>
</organism>
<evidence type="ECO:0000259" key="1">
    <source>
        <dbReference type="Pfam" id="PF00155"/>
    </source>
</evidence>
<reference evidence="2 3" key="1">
    <citation type="journal article" date="2017" name="Curr. Biol.">
        <title>Genome architecture and evolution of a unichromosomal asexual nematode.</title>
        <authorList>
            <person name="Fradin H."/>
            <person name="Zegar C."/>
            <person name="Gutwein M."/>
            <person name="Lucas J."/>
            <person name="Kovtun M."/>
            <person name="Corcoran D."/>
            <person name="Baugh L.R."/>
            <person name="Kiontke K."/>
            <person name="Gunsalus K."/>
            <person name="Fitch D.H."/>
            <person name="Piano F."/>
        </authorList>
    </citation>
    <scope>NUCLEOTIDE SEQUENCE [LARGE SCALE GENOMIC DNA]</scope>
    <source>
        <strain evidence="2">PF1309</strain>
    </source>
</reference>
<dbReference type="Pfam" id="PF00155">
    <property type="entry name" value="Aminotran_1_2"/>
    <property type="match status" value="1"/>
</dbReference>
<dbReference type="PANTHER" id="PTHR45744:SF2">
    <property type="entry name" value="TYROSINE AMINOTRANSFERASE"/>
    <property type="match status" value="1"/>
</dbReference>
<feature type="domain" description="Aminotransferase class I/classII large" evidence="1">
    <location>
        <begin position="44"/>
        <end position="158"/>
    </location>
</feature>
<dbReference type="GO" id="GO:0006572">
    <property type="term" value="P:L-tyrosine catabolic process"/>
    <property type="evidence" value="ECO:0007669"/>
    <property type="project" value="TreeGrafter"/>
</dbReference>
<dbReference type="SUPFAM" id="SSF53383">
    <property type="entry name" value="PLP-dependent transferases"/>
    <property type="match status" value="1"/>
</dbReference>
<dbReference type="InterPro" id="IPR015421">
    <property type="entry name" value="PyrdxlP-dep_Trfase_major"/>
</dbReference>
<dbReference type="InterPro" id="IPR015422">
    <property type="entry name" value="PyrdxlP-dep_Trfase_small"/>
</dbReference>
<dbReference type="GO" id="GO:0030170">
    <property type="term" value="F:pyridoxal phosphate binding"/>
    <property type="evidence" value="ECO:0007669"/>
    <property type="project" value="InterPro"/>
</dbReference>
<dbReference type="EMBL" id="LIAE01007838">
    <property type="protein sequence ID" value="PAV76661.1"/>
    <property type="molecule type" value="Genomic_DNA"/>
</dbReference>
<gene>
    <name evidence="2" type="ORF">WR25_18140</name>
</gene>
<dbReference type="STRING" id="2018661.A0A2A2KRU0"/>
<dbReference type="GO" id="GO:0004838">
    <property type="term" value="F:L-tyrosine-2-oxoglutarate transaminase activity"/>
    <property type="evidence" value="ECO:0007669"/>
    <property type="project" value="TreeGrafter"/>
</dbReference>
<comment type="caution">
    <text evidence="2">The sequence shown here is derived from an EMBL/GenBank/DDBJ whole genome shotgun (WGS) entry which is preliminary data.</text>
</comment>
<dbReference type="Gene3D" id="3.90.1150.10">
    <property type="entry name" value="Aspartate Aminotransferase, domain 1"/>
    <property type="match status" value="1"/>
</dbReference>
<dbReference type="InterPro" id="IPR015424">
    <property type="entry name" value="PyrdxlP-dep_Trfase"/>
</dbReference>